<evidence type="ECO:0000313" key="3">
    <source>
        <dbReference type="Proteomes" id="UP000037510"/>
    </source>
</evidence>
<evidence type="ECO:0000313" key="2">
    <source>
        <dbReference type="EMBL" id="KOB79540.1"/>
    </source>
</evidence>
<dbReference type="GO" id="GO:0000462">
    <property type="term" value="P:maturation of SSU-rRNA from tricistronic rRNA transcript (SSU-rRNA, 5.8S rRNA, LSU-rRNA)"/>
    <property type="evidence" value="ECO:0007669"/>
    <property type="project" value="TreeGrafter"/>
</dbReference>
<sequence>MQVSEIDNVKIYNLSVGKSLPDWLTERKKRALLKKNVDLRRRIELIQEFDMPGVSTSLRVSKDGQYIMTTGIYKPRIKCFDVNNLSLKFERCLDSEVVTFEILSEDYTKEVYRLNLELGQFLAPYVTKATEVNCCDVSEDHGLLVLGTASGHVEAWDPQMMVYLLLLLSSLMEPYRWGWGHPQVTFCFTTYDPANPF</sequence>
<feature type="domain" description="Nucleolar protein 10-like N-terminal" evidence="1">
    <location>
        <begin position="1"/>
        <end position="109"/>
    </location>
</feature>
<dbReference type="InterPro" id="IPR036322">
    <property type="entry name" value="WD40_repeat_dom_sf"/>
</dbReference>
<protein>
    <recommendedName>
        <fullName evidence="1">Nucleolar protein 10-like N-terminal domain-containing protein</fullName>
    </recommendedName>
</protein>
<dbReference type="InterPro" id="IPR056551">
    <property type="entry name" value="Beta-prop_NOL10_N"/>
</dbReference>
<dbReference type="Proteomes" id="UP000037510">
    <property type="component" value="Unassembled WGS sequence"/>
</dbReference>
<accession>A0A0L7LVT3</accession>
<reference evidence="2 3" key="1">
    <citation type="journal article" date="2015" name="Genome Biol. Evol.">
        <title>The genome of winter moth (Operophtera brumata) provides a genomic perspective on sexual dimorphism and phenology.</title>
        <authorList>
            <person name="Derks M.F."/>
            <person name="Smit S."/>
            <person name="Salis L."/>
            <person name="Schijlen E."/>
            <person name="Bossers A."/>
            <person name="Mateman C."/>
            <person name="Pijl A.S."/>
            <person name="de Ridder D."/>
            <person name="Groenen M.A."/>
            <person name="Visser M.E."/>
            <person name="Megens H.J."/>
        </authorList>
    </citation>
    <scope>NUCLEOTIDE SEQUENCE [LARGE SCALE GENOMIC DNA]</scope>
    <source>
        <strain evidence="2">WM2013NL</strain>
        <tissue evidence="2">Head and thorax</tissue>
    </source>
</reference>
<dbReference type="AlphaFoldDB" id="A0A0L7LVT3"/>
<dbReference type="InterPro" id="IPR015943">
    <property type="entry name" value="WD40/YVTN_repeat-like_dom_sf"/>
</dbReference>
<dbReference type="STRING" id="104452.A0A0L7LVT3"/>
<dbReference type="PANTHER" id="PTHR14927">
    <property type="entry name" value="NUCLEOLAR PROTEIN 10"/>
    <property type="match status" value="1"/>
</dbReference>
<dbReference type="Pfam" id="PF23098">
    <property type="entry name" value="Beta-prop_NOL10_N"/>
    <property type="match status" value="1"/>
</dbReference>
<dbReference type="InterPro" id="IPR040382">
    <property type="entry name" value="NOL10/Enp2"/>
</dbReference>
<gene>
    <name evidence="2" type="ORF">OBRU01_00029</name>
</gene>
<proteinExistence type="predicted"/>
<dbReference type="SUPFAM" id="SSF50978">
    <property type="entry name" value="WD40 repeat-like"/>
    <property type="match status" value="1"/>
</dbReference>
<organism evidence="2 3">
    <name type="scientific">Operophtera brumata</name>
    <name type="common">Winter moth</name>
    <name type="synonym">Phalaena brumata</name>
    <dbReference type="NCBI Taxonomy" id="104452"/>
    <lineage>
        <taxon>Eukaryota</taxon>
        <taxon>Metazoa</taxon>
        <taxon>Ecdysozoa</taxon>
        <taxon>Arthropoda</taxon>
        <taxon>Hexapoda</taxon>
        <taxon>Insecta</taxon>
        <taxon>Pterygota</taxon>
        <taxon>Neoptera</taxon>
        <taxon>Endopterygota</taxon>
        <taxon>Lepidoptera</taxon>
        <taxon>Glossata</taxon>
        <taxon>Ditrysia</taxon>
        <taxon>Geometroidea</taxon>
        <taxon>Geometridae</taxon>
        <taxon>Larentiinae</taxon>
        <taxon>Operophtera</taxon>
    </lineage>
</organism>
<dbReference type="EMBL" id="JTDY01000001">
    <property type="protein sequence ID" value="KOB79540.1"/>
    <property type="molecule type" value="Genomic_DNA"/>
</dbReference>
<dbReference type="GO" id="GO:0030686">
    <property type="term" value="C:90S preribosome"/>
    <property type="evidence" value="ECO:0007669"/>
    <property type="project" value="TreeGrafter"/>
</dbReference>
<evidence type="ECO:0000259" key="1">
    <source>
        <dbReference type="Pfam" id="PF23098"/>
    </source>
</evidence>
<name>A0A0L7LVT3_OPEBR</name>
<keyword evidence="3" id="KW-1185">Reference proteome</keyword>
<dbReference type="GO" id="GO:0032040">
    <property type="term" value="C:small-subunit processome"/>
    <property type="evidence" value="ECO:0007669"/>
    <property type="project" value="TreeGrafter"/>
</dbReference>
<dbReference type="PANTHER" id="PTHR14927:SF0">
    <property type="entry name" value="NUCLEOLAR PROTEIN 10"/>
    <property type="match status" value="1"/>
</dbReference>
<dbReference type="Gene3D" id="2.130.10.10">
    <property type="entry name" value="YVTN repeat-like/Quinoprotein amine dehydrogenase"/>
    <property type="match status" value="1"/>
</dbReference>
<comment type="caution">
    <text evidence="2">The sequence shown here is derived from an EMBL/GenBank/DDBJ whole genome shotgun (WGS) entry which is preliminary data.</text>
</comment>